<evidence type="ECO:0000256" key="1">
    <source>
        <dbReference type="SAM" id="MobiDB-lite"/>
    </source>
</evidence>
<name>A0A0V0J8N5_SCHSO</name>
<feature type="region of interest" description="Disordered" evidence="1">
    <location>
        <begin position="57"/>
        <end position="76"/>
    </location>
</feature>
<proteinExistence type="predicted"/>
<accession>A0A0V0J8N5</accession>
<gene>
    <name evidence="2" type="ORF">TR112453</name>
</gene>
<reference evidence="2" key="1">
    <citation type="submission" date="2016-01" db="EMBL/GenBank/DDBJ databases">
        <title>Reference transcriptome for the parasite Schistocephalus solidus: insights into the molecular evolution of parasitism.</title>
        <authorList>
            <person name="Hebert F.O."/>
            <person name="Grambauer S."/>
            <person name="Barber I."/>
            <person name="Landry C.R."/>
            <person name="Aubin-Horth N."/>
        </authorList>
    </citation>
    <scope>NUCLEOTIDE SEQUENCE</scope>
</reference>
<evidence type="ECO:0000313" key="2">
    <source>
        <dbReference type="EMBL" id="JAP62002.1"/>
    </source>
</evidence>
<dbReference type="EMBL" id="GEEE01001223">
    <property type="protein sequence ID" value="JAP62002.1"/>
    <property type="molecule type" value="Transcribed_RNA"/>
</dbReference>
<feature type="region of interest" description="Disordered" evidence="1">
    <location>
        <begin position="1"/>
        <end position="47"/>
    </location>
</feature>
<dbReference type="AlphaFoldDB" id="A0A0V0J8N5"/>
<protein>
    <submittedName>
        <fullName evidence="2">Uncharacterized protein</fullName>
    </submittedName>
</protein>
<sequence>MVFNEEKALSRRPHSPLPQPPISGHRTSSSFVWHGSGRSGQQDRRTSLRALQHGLAPLTLTPGKPGGKEPSPFSKQATIHMRSQNTSCYWRNRQRLVQYYQGCSISRV</sequence>
<organism evidence="2">
    <name type="scientific">Schistocephalus solidus</name>
    <name type="common">Tapeworm</name>
    <dbReference type="NCBI Taxonomy" id="70667"/>
    <lineage>
        <taxon>Eukaryota</taxon>
        <taxon>Metazoa</taxon>
        <taxon>Spiralia</taxon>
        <taxon>Lophotrochozoa</taxon>
        <taxon>Platyhelminthes</taxon>
        <taxon>Cestoda</taxon>
        <taxon>Eucestoda</taxon>
        <taxon>Diphyllobothriidea</taxon>
        <taxon>Diphyllobothriidae</taxon>
        <taxon>Schistocephalus</taxon>
    </lineage>
</organism>